<dbReference type="SUPFAM" id="SSF54862">
    <property type="entry name" value="4Fe-4S ferredoxins"/>
    <property type="match status" value="1"/>
</dbReference>
<comment type="caution">
    <text evidence="5">The sequence shown here is derived from an EMBL/GenBank/DDBJ whole genome shotgun (WGS) entry which is preliminary data.</text>
</comment>
<evidence type="ECO:0000256" key="3">
    <source>
        <dbReference type="ARBA" id="ARBA00023014"/>
    </source>
</evidence>
<keyword evidence="3" id="KW-0411">Iron-sulfur</keyword>
<name>A0A0S7YG51_UNCT6</name>
<gene>
    <name evidence="5" type="ORF">AMJ52_03255</name>
</gene>
<dbReference type="Gene3D" id="3.30.70.20">
    <property type="match status" value="1"/>
</dbReference>
<sequence length="69" mass="7541">MPEVKILEEVCKGCGLCCDSACPVDILILSPNRINSNGYHPAEVTDMEKCIGCGYCFKVCPEPAIEVYK</sequence>
<evidence type="ECO:0000313" key="6">
    <source>
        <dbReference type="Proteomes" id="UP000051012"/>
    </source>
</evidence>
<dbReference type="GO" id="GO:0051536">
    <property type="term" value="F:iron-sulfur cluster binding"/>
    <property type="evidence" value="ECO:0007669"/>
    <property type="project" value="UniProtKB-KW"/>
</dbReference>
<feature type="domain" description="4Fe-4S ferredoxin-type" evidence="4">
    <location>
        <begin position="2"/>
        <end position="32"/>
    </location>
</feature>
<protein>
    <recommendedName>
        <fullName evidence="4">4Fe-4S ferredoxin-type domain-containing protein</fullName>
    </recommendedName>
</protein>
<dbReference type="EMBL" id="LJNI01000029">
    <property type="protein sequence ID" value="KPJ73757.1"/>
    <property type="molecule type" value="Genomic_DNA"/>
</dbReference>
<dbReference type="AlphaFoldDB" id="A0A0S7YG51"/>
<evidence type="ECO:0000313" key="5">
    <source>
        <dbReference type="EMBL" id="KPJ73757.1"/>
    </source>
</evidence>
<dbReference type="InterPro" id="IPR017900">
    <property type="entry name" value="4Fe4S_Fe_S_CS"/>
</dbReference>
<dbReference type="PROSITE" id="PS51379">
    <property type="entry name" value="4FE4S_FER_2"/>
    <property type="match status" value="2"/>
</dbReference>
<dbReference type="GO" id="GO:0046872">
    <property type="term" value="F:metal ion binding"/>
    <property type="evidence" value="ECO:0007669"/>
    <property type="project" value="UniProtKB-KW"/>
</dbReference>
<dbReference type="PROSITE" id="PS00198">
    <property type="entry name" value="4FE4S_FER_1"/>
    <property type="match status" value="1"/>
</dbReference>
<keyword evidence="1" id="KW-0479">Metal-binding</keyword>
<reference evidence="5 6" key="1">
    <citation type="journal article" date="2015" name="Microbiome">
        <title>Genomic resolution of linkages in carbon, nitrogen, and sulfur cycling among widespread estuary sediment bacteria.</title>
        <authorList>
            <person name="Baker B.J."/>
            <person name="Lazar C.S."/>
            <person name="Teske A.P."/>
            <person name="Dick G.J."/>
        </authorList>
    </citation>
    <scope>NUCLEOTIDE SEQUENCE [LARGE SCALE GENOMIC DNA]</scope>
    <source>
        <strain evidence="5">DG_78</strain>
    </source>
</reference>
<feature type="domain" description="4Fe-4S ferredoxin-type" evidence="4">
    <location>
        <begin position="40"/>
        <end position="69"/>
    </location>
</feature>
<keyword evidence="2" id="KW-0408">Iron</keyword>
<evidence type="ECO:0000256" key="2">
    <source>
        <dbReference type="ARBA" id="ARBA00023004"/>
    </source>
</evidence>
<dbReference type="Pfam" id="PF00037">
    <property type="entry name" value="Fer4"/>
    <property type="match status" value="1"/>
</dbReference>
<dbReference type="InterPro" id="IPR017896">
    <property type="entry name" value="4Fe4S_Fe-S-bd"/>
</dbReference>
<proteinExistence type="predicted"/>
<dbReference type="Proteomes" id="UP000051012">
    <property type="component" value="Unassembled WGS sequence"/>
</dbReference>
<evidence type="ECO:0000259" key="4">
    <source>
        <dbReference type="PROSITE" id="PS51379"/>
    </source>
</evidence>
<accession>A0A0S7YG51</accession>
<evidence type="ECO:0000256" key="1">
    <source>
        <dbReference type="ARBA" id="ARBA00022723"/>
    </source>
</evidence>
<organism evidence="5 6">
    <name type="scientific">candidate division TA06 bacterium DG_78</name>
    <dbReference type="NCBI Taxonomy" id="1703772"/>
    <lineage>
        <taxon>Bacteria</taxon>
        <taxon>Bacteria division TA06</taxon>
    </lineage>
</organism>